<dbReference type="EMBL" id="QMQZ01000071">
    <property type="protein sequence ID" value="RLE51190.1"/>
    <property type="molecule type" value="Genomic_DNA"/>
</dbReference>
<evidence type="ECO:0000313" key="3">
    <source>
        <dbReference type="EMBL" id="RLE51190.1"/>
    </source>
</evidence>
<organism evidence="3 5">
    <name type="scientific">Thermoproteota archaeon</name>
    <dbReference type="NCBI Taxonomy" id="2056631"/>
    <lineage>
        <taxon>Archaea</taxon>
        <taxon>Thermoproteota</taxon>
    </lineage>
</organism>
<keyword evidence="1" id="KW-0862">Zinc</keyword>
<dbReference type="EMBL" id="QMRA01000001">
    <property type="protein sequence ID" value="RLE55976.1"/>
    <property type="molecule type" value="Genomic_DNA"/>
</dbReference>
<sequence length="65" mass="7979">MARVCPECGGEMIFDRSRYAYVCRTCGLTLTRFELDKYRDRRTSKREDEDSWKKEYLKWWLSSKK</sequence>
<keyword evidence="1" id="KW-0479">Metal-binding</keyword>
<comment type="caution">
    <text evidence="3">The sequence shown here is derived from an EMBL/GenBank/DDBJ whole genome shotgun (WGS) entry which is preliminary data.</text>
</comment>
<protein>
    <recommendedName>
        <fullName evidence="2">TFIIB-type domain-containing protein</fullName>
    </recommendedName>
</protein>
<evidence type="ECO:0000313" key="6">
    <source>
        <dbReference type="Proteomes" id="UP000269499"/>
    </source>
</evidence>
<name>A0A497EWT1_9CREN</name>
<dbReference type="Proteomes" id="UP000269499">
    <property type="component" value="Unassembled WGS sequence"/>
</dbReference>
<evidence type="ECO:0000259" key="2">
    <source>
        <dbReference type="PROSITE" id="PS51134"/>
    </source>
</evidence>
<reference evidence="5 6" key="1">
    <citation type="submission" date="2018-06" db="EMBL/GenBank/DDBJ databases">
        <title>Extensive metabolic versatility and redundancy in microbially diverse, dynamic hydrothermal sediments.</title>
        <authorList>
            <person name="Dombrowski N."/>
            <person name="Teske A."/>
            <person name="Baker B.J."/>
        </authorList>
    </citation>
    <scope>NUCLEOTIDE SEQUENCE [LARGE SCALE GENOMIC DNA]</scope>
    <source>
        <strain evidence="4">B20_G2</strain>
        <strain evidence="3">B29_G17</strain>
    </source>
</reference>
<evidence type="ECO:0000313" key="5">
    <source>
        <dbReference type="Proteomes" id="UP000268446"/>
    </source>
</evidence>
<keyword evidence="1" id="KW-0863">Zinc-finger</keyword>
<dbReference type="GO" id="GO:0008270">
    <property type="term" value="F:zinc ion binding"/>
    <property type="evidence" value="ECO:0007669"/>
    <property type="project" value="UniProtKB-KW"/>
</dbReference>
<dbReference type="AlphaFoldDB" id="A0A497EWT1"/>
<dbReference type="Gene3D" id="2.20.25.10">
    <property type="match status" value="1"/>
</dbReference>
<evidence type="ECO:0000256" key="1">
    <source>
        <dbReference type="PROSITE-ProRule" id="PRU00469"/>
    </source>
</evidence>
<dbReference type="Proteomes" id="UP000268446">
    <property type="component" value="Unassembled WGS sequence"/>
</dbReference>
<gene>
    <name evidence="3" type="ORF">DRJ20_02480</name>
    <name evidence="4" type="ORF">DRJ26_00095</name>
</gene>
<feature type="domain" description="TFIIB-type" evidence="2">
    <location>
        <begin position="1"/>
        <end position="31"/>
    </location>
</feature>
<accession>A0A497EWT1</accession>
<dbReference type="InterPro" id="IPR013137">
    <property type="entry name" value="Znf_TFIIB"/>
</dbReference>
<dbReference type="Pfam" id="PF08271">
    <property type="entry name" value="Zn_Ribbon_TF"/>
    <property type="match status" value="1"/>
</dbReference>
<dbReference type="PROSITE" id="PS51134">
    <property type="entry name" value="ZF_TFIIB"/>
    <property type="match status" value="1"/>
</dbReference>
<evidence type="ECO:0000313" key="4">
    <source>
        <dbReference type="EMBL" id="RLE55976.1"/>
    </source>
</evidence>
<dbReference type="SUPFAM" id="SSF57783">
    <property type="entry name" value="Zinc beta-ribbon"/>
    <property type="match status" value="1"/>
</dbReference>
<proteinExistence type="predicted"/>